<gene>
    <name evidence="1" type="ORF">H3H32_11225</name>
</gene>
<proteinExistence type="predicted"/>
<dbReference type="InterPro" id="IPR027417">
    <property type="entry name" value="P-loop_NTPase"/>
</dbReference>
<dbReference type="SUPFAM" id="SSF52540">
    <property type="entry name" value="P-loop containing nucleoside triphosphate hydrolases"/>
    <property type="match status" value="1"/>
</dbReference>
<keyword evidence="2" id="KW-1185">Reference proteome</keyword>
<dbReference type="KEGG" id="sfol:H3H32_11225"/>
<dbReference type="AlphaFoldDB" id="A0A7G5H2S1"/>
<evidence type="ECO:0000313" key="2">
    <source>
        <dbReference type="Proteomes" id="UP000515369"/>
    </source>
</evidence>
<dbReference type="RefSeq" id="WP_182462782.1">
    <property type="nucleotide sequence ID" value="NZ_CP059732.1"/>
</dbReference>
<dbReference type="Gene3D" id="3.40.50.300">
    <property type="entry name" value="P-loop containing nucleotide triphosphate hydrolases"/>
    <property type="match status" value="1"/>
</dbReference>
<organism evidence="1 2">
    <name type="scientific">Spirosoma foliorum</name>
    <dbReference type="NCBI Taxonomy" id="2710596"/>
    <lineage>
        <taxon>Bacteria</taxon>
        <taxon>Pseudomonadati</taxon>
        <taxon>Bacteroidota</taxon>
        <taxon>Cytophagia</taxon>
        <taxon>Cytophagales</taxon>
        <taxon>Cytophagaceae</taxon>
        <taxon>Spirosoma</taxon>
    </lineage>
</organism>
<accession>A0A7G5H2S1</accession>
<reference evidence="1 2" key="1">
    <citation type="submission" date="2020-07" db="EMBL/GenBank/DDBJ databases">
        <title>Spirosoma foliorum sp. nov., isolated from the leaves on the Nejang mountain Korea, Republic of.</title>
        <authorList>
            <person name="Ho H."/>
            <person name="Lee Y.-J."/>
            <person name="Nurcahyanto D.-A."/>
            <person name="Kim S.-G."/>
        </authorList>
    </citation>
    <scope>NUCLEOTIDE SEQUENCE [LARGE SCALE GENOMIC DNA]</scope>
    <source>
        <strain evidence="1 2">PL0136</strain>
    </source>
</reference>
<dbReference type="PANTHER" id="PTHR41930:SF1">
    <property type="entry name" value="DEPHOSPHO-COA KINASE"/>
    <property type="match status" value="1"/>
</dbReference>
<evidence type="ECO:0000313" key="1">
    <source>
        <dbReference type="EMBL" id="QMW05413.1"/>
    </source>
</evidence>
<dbReference type="Proteomes" id="UP000515369">
    <property type="component" value="Chromosome"/>
</dbReference>
<dbReference type="PANTHER" id="PTHR41930">
    <property type="entry name" value="UPF0200 PROTEIN MJ1399"/>
    <property type="match status" value="1"/>
</dbReference>
<name>A0A7G5H2S1_9BACT</name>
<sequence>MVVAFSGRIGSGKTTLTTELADQLGWPRTSFGDYVRLQAMQSNIDPTRENLQNLGEKLLEEDPRLFCDNVLNQIVWRSEGNLIIDGIRHVQVISLIKELVSPFEMIHVHIETDVQTRSERLYLRYSSVELQKIDNHSTELDVKHVLGEQADIVIKGDSTIASLVKETREHLKL</sequence>
<dbReference type="Pfam" id="PF13238">
    <property type="entry name" value="AAA_18"/>
    <property type="match status" value="1"/>
</dbReference>
<dbReference type="PROSITE" id="PS50890">
    <property type="entry name" value="PUA"/>
    <property type="match status" value="1"/>
</dbReference>
<dbReference type="EMBL" id="CP059732">
    <property type="protein sequence ID" value="QMW05413.1"/>
    <property type="molecule type" value="Genomic_DNA"/>
</dbReference>
<protein>
    <submittedName>
        <fullName evidence="1">AAA family ATPase</fullName>
    </submittedName>
</protein>